<keyword evidence="3" id="KW-1185">Reference proteome</keyword>
<protein>
    <submittedName>
        <fullName evidence="2">GNAT family N-acetyltransferase</fullName>
        <ecNumber evidence="2">2.3.1.-</ecNumber>
    </submittedName>
</protein>
<dbReference type="Pfam" id="PF00583">
    <property type="entry name" value="Acetyltransf_1"/>
    <property type="match status" value="1"/>
</dbReference>
<evidence type="ECO:0000313" key="2">
    <source>
        <dbReference type="EMBL" id="MBU8873824.1"/>
    </source>
</evidence>
<dbReference type="Proteomes" id="UP000727907">
    <property type="component" value="Unassembled WGS sequence"/>
</dbReference>
<dbReference type="GO" id="GO:0016746">
    <property type="term" value="F:acyltransferase activity"/>
    <property type="evidence" value="ECO:0007669"/>
    <property type="project" value="UniProtKB-KW"/>
</dbReference>
<keyword evidence="2" id="KW-0808">Transferase</keyword>
<sequence>MTEDDFEPLLAIRTDVMREHLERVGRYTPERSRRMFRGHFDEPGTRLILQDGVRVGCVGFREHEQEIRIDSFYLERRLHGSGLGTTILKALLAEADATGLPVRLEVLTGSKADRLYLRHGFVKVREDAIEGFYERPAAGQSIPALMPRGPGHQFVFYGDACSGVPGAPHERTFAGINASVRRLVPSPEFILFLGDEIAGYTADADALRQQWRHWLDQEMAWLDRRATPMWHTTSNHATYDVMSEQVFREIHAHLPRNGPVGQEGLSYWIRRGDLLLVFVHTLWTGLGGEGHVETDWLRAVLNQHADARHKVVAGHHPIHPVNGFSGPYQRDVGPEHANIFWDVLSANGVLAYLCGHILAFDIQVHRGVLQICTAGAGTAHRMPEGIEYLHAVQAAIDGDGLRYQVFDASGQVRESLSWPPSVPTVDRWTSLQDAGIARDRIATFRFTGQTADAGASSAQTFLAACRPGVRAPVWIGLSGPSQRLTVILEPEPGRSPHYWLGPSIAADAPFDIQLLVHPGMGPGGLLYRLAADAPWTSLSAASAWGAERLDWPELWSVGHGPGGPGDRAFLGRNLAISATADKGP</sequence>
<reference evidence="2 3" key="1">
    <citation type="submission" date="2021-06" db="EMBL/GenBank/DDBJ databases">
        <authorList>
            <person name="Lee D.H."/>
        </authorList>
    </citation>
    <scope>NUCLEOTIDE SEQUENCE [LARGE SCALE GENOMIC DNA]</scope>
    <source>
        <strain evidence="2 3">MMS21-HV4-11</strain>
    </source>
</reference>
<keyword evidence="2" id="KW-0012">Acyltransferase</keyword>
<dbReference type="EMBL" id="JAHOPB010000001">
    <property type="protein sequence ID" value="MBU8873824.1"/>
    <property type="molecule type" value="Genomic_DNA"/>
</dbReference>
<evidence type="ECO:0000313" key="3">
    <source>
        <dbReference type="Proteomes" id="UP000727907"/>
    </source>
</evidence>
<feature type="domain" description="N-acetyltransferase" evidence="1">
    <location>
        <begin position="1"/>
        <end position="138"/>
    </location>
</feature>
<evidence type="ECO:0000259" key="1">
    <source>
        <dbReference type="PROSITE" id="PS51186"/>
    </source>
</evidence>
<dbReference type="PROSITE" id="PS51186">
    <property type="entry name" value="GNAT"/>
    <property type="match status" value="1"/>
</dbReference>
<organism evidence="2 3">
    <name type="scientific">Reyranella humidisoli</name>
    <dbReference type="NCBI Taxonomy" id="2849149"/>
    <lineage>
        <taxon>Bacteria</taxon>
        <taxon>Pseudomonadati</taxon>
        <taxon>Pseudomonadota</taxon>
        <taxon>Alphaproteobacteria</taxon>
        <taxon>Hyphomicrobiales</taxon>
        <taxon>Reyranellaceae</taxon>
        <taxon>Reyranella</taxon>
    </lineage>
</organism>
<accession>A0ABS6IGV5</accession>
<dbReference type="InterPro" id="IPR000182">
    <property type="entry name" value="GNAT_dom"/>
</dbReference>
<gene>
    <name evidence="2" type="ORF">KQ910_08620</name>
</gene>
<proteinExistence type="predicted"/>
<dbReference type="RefSeq" id="WP_216958341.1">
    <property type="nucleotide sequence ID" value="NZ_JAHOPB010000001.1"/>
</dbReference>
<name>A0ABS6IGV5_9HYPH</name>
<comment type="caution">
    <text evidence="2">The sequence shown here is derived from an EMBL/GenBank/DDBJ whole genome shotgun (WGS) entry which is preliminary data.</text>
</comment>
<dbReference type="EC" id="2.3.1.-" evidence="2"/>